<dbReference type="PANTHER" id="PTHR11941:SF54">
    <property type="entry name" value="ENOYL-COA HYDRATASE, MITOCHONDRIAL"/>
    <property type="match status" value="1"/>
</dbReference>
<comment type="similarity">
    <text evidence="1">Belongs to the enoyl-CoA hydratase/isomerase family.</text>
</comment>
<proteinExistence type="inferred from homology"/>
<dbReference type="SUPFAM" id="SSF52096">
    <property type="entry name" value="ClpP/crotonase"/>
    <property type="match status" value="1"/>
</dbReference>
<reference evidence="2" key="2">
    <citation type="journal article" date="2014" name="ISME J.">
        <title>Microbial stratification in low pH oxic and suboxic macroscopic growths along an acid mine drainage.</title>
        <authorList>
            <person name="Mendez-Garcia C."/>
            <person name="Mesa V."/>
            <person name="Sprenger R.R."/>
            <person name="Richter M."/>
            <person name="Diez M.S."/>
            <person name="Solano J."/>
            <person name="Bargiela R."/>
            <person name="Golyshina O.V."/>
            <person name="Manteca A."/>
            <person name="Ramos J.L."/>
            <person name="Gallego J.R."/>
            <person name="Llorente I."/>
            <person name="Martins Dos Santos V.A."/>
            <person name="Jensen O.N."/>
            <person name="Pelaez A.I."/>
            <person name="Sanchez J."/>
            <person name="Ferrer M."/>
        </authorList>
    </citation>
    <scope>NUCLEOTIDE SEQUENCE</scope>
</reference>
<dbReference type="Pfam" id="PF00378">
    <property type="entry name" value="ECH_1"/>
    <property type="match status" value="1"/>
</dbReference>
<gene>
    <name evidence="2" type="ORF">B1B_18863</name>
</gene>
<dbReference type="EMBL" id="AUZY01012657">
    <property type="protein sequence ID" value="EQD28446.1"/>
    <property type="molecule type" value="Genomic_DNA"/>
</dbReference>
<dbReference type="InterPro" id="IPR001753">
    <property type="entry name" value="Enoyl-CoA_hydra/iso"/>
</dbReference>
<dbReference type="InterPro" id="IPR029045">
    <property type="entry name" value="ClpP/crotonase-like_dom_sf"/>
</dbReference>
<reference evidence="2" key="1">
    <citation type="submission" date="2013-08" db="EMBL/GenBank/DDBJ databases">
        <authorList>
            <person name="Mendez C."/>
            <person name="Richter M."/>
            <person name="Ferrer M."/>
            <person name="Sanchez J."/>
        </authorList>
    </citation>
    <scope>NUCLEOTIDE SEQUENCE</scope>
</reference>
<dbReference type="Gene3D" id="3.90.226.10">
    <property type="entry name" value="2-enoyl-CoA Hydratase, Chain A, domain 1"/>
    <property type="match status" value="1"/>
</dbReference>
<organism evidence="2">
    <name type="scientific">mine drainage metagenome</name>
    <dbReference type="NCBI Taxonomy" id="410659"/>
    <lineage>
        <taxon>unclassified sequences</taxon>
        <taxon>metagenomes</taxon>
        <taxon>ecological metagenomes</taxon>
    </lineage>
</organism>
<dbReference type="PANTHER" id="PTHR11941">
    <property type="entry name" value="ENOYL-COA HYDRATASE-RELATED"/>
    <property type="match status" value="1"/>
</dbReference>
<dbReference type="AlphaFoldDB" id="T0Y021"/>
<sequence length="256" mass="27911">MSAKPPGTVSVARVDGRATITWERGPANVFDTRLLEELNRVLQREEVTTAHVVVLRGGGRSWSGGLSVEDHLKPRVSAMFEAFRTTLTTLWNLPSPTIAQVHGRCLGGGMELLMACDLAIASEGATFGQPEIRLGVFAPFGAATYSHLLGSRPAAELLFLGTPLDAPRAAAAGIVNRVVPEEELDASVALTAQTLCGYRREALHLIKRVLRRSEVDPWPRLAYAERVYLDELMRTEGAEEGLQAFLEKRAPVWKDG</sequence>
<dbReference type="PROSITE" id="PS00166">
    <property type="entry name" value="ENOYL_COA_HYDRATASE"/>
    <property type="match status" value="1"/>
</dbReference>
<keyword evidence="2" id="KW-0413">Isomerase</keyword>
<evidence type="ECO:0000313" key="2">
    <source>
        <dbReference type="EMBL" id="EQD28446.1"/>
    </source>
</evidence>
<comment type="caution">
    <text evidence="2">The sequence shown here is derived from an EMBL/GenBank/DDBJ whole genome shotgun (WGS) entry which is preliminary data.</text>
</comment>
<evidence type="ECO:0000256" key="1">
    <source>
        <dbReference type="ARBA" id="ARBA00005254"/>
    </source>
</evidence>
<protein>
    <submittedName>
        <fullName evidence="2">Enoyl-CoA hydratase/isomerase</fullName>
    </submittedName>
</protein>
<dbReference type="GO" id="GO:0006635">
    <property type="term" value="P:fatty acid beta-oxidation"/>
    <property type="evidence" value="ECO:0007669"/>
    <property type="project" value="TreeGrafter"/>
</dbReference>
<dbReference type="InterPro" id="IPR018376">
    <property type="entry name" value="Enoyl-CoA_hyd/isom_CS"/>
</dbReference>
<accession>T0Y021</accession>
<name>T0Y021_9ZZZZ</name>
<dbReference type="CDD" id="cd06558">
    <property type="entry name" value="crotonase-like"/>
    <property type="match status" value="1"/>
</dbReference>
<dbReference type="GO" id="GO:0016853">
    <property type="term" value="F:isomerase activity"/>
    <property type="evidence" value="ECO:0007669"/>
    <property type="project" value="UniProtKB-KW"/>
</dbReference>